<comment type="similarity">
    <text evidence="2 8">Belongs to the CGI121/TPRKB family.</text>
</comment>
<proteinExistence type="inferred from homology"/>
<protein>
    <recommendedName>
        <fullName evidence="4">EKC/KEOPS complex subunit CGI121</fullName>
    </recommendedName>
    <alternativeName>
        <fullName evidence="3">EKC/KEOPS complex subunit cgi121</fullName>
    </alternativeName>
</protein>
<evidence type="ECO:0000256" key="6">
    <source>
        <dbReference type="ARBA" id="ARBA00023242"/>
    </source>
</evidence>
<keyword evidence="11" id="KW-1185">Reference proteome</keyword>
<evidence type="ECO:0000256" key="4">
    <source>
        <dbReference type="ARBA" id="ARBA00016009"/>
    </source>
</evidence>
<dbReference type="EMBL" id="CP072753">
    <property type="protein sequence ID" value="QUC17500.1"/>
    <property type="molecule type" value="Genomic_DNA"/>
</dbReference>
<dbReference type="GeneID" id="66062519"/>
<reference evidence="10" key="3">
    <citation type="submission" date="2020-03" db="EMBL/GenBank/DDBJ databases">
        <title>A mixture of massive structural variations and highly conserved coding sequences in Ustilaginoidea virens genome.</title>
        <authorList>
            <person name="Zhang K."/>
            <person name="Zhao Z."/>
            <person name="Zhang Z."/>
            <person name="Li Y."/>
            <person name="Hsiang T."/>
            <person name="Sun W."/>
        </authorList>
    </citation>
    <scope>NUCLEOTIDE SEQUENCE</scope>
    <source>
        <strain evidence="10">UV-8b</strain>
    </source>
</reference>
<keyword evidence="6 8" id="KW-0539">Nucleus</keyword>
<evidence type="ECO:0000313" key="11">
    <source>
        <dbReference type="Proteomes" id="UP000027002"/>
    </source>
</evidence>
<name>A0A063BT51_USTVR</name>
<reference evidence="12" key="2">
    <citation type="journal article" date="2016" name="Genome Announc.">
        <title>Genome sequence of Ustilaginoidea virens IPU010, a rice pathogenic fungus causing false smut.</title>
        <authorList>
            <person name="Kumagai T."/>
            <person name="Ishii T."/>
            <person name="Terai G."/>
            <person name="Umemura M."/>
            <person name="Machida M."/>
            <person name="Asai K."/>
        </authorList>
    </citation>
    <scope>NUCLEOTIDE SEQUENCE [LARGE SCALE GENOMIC DNA]</scope>
    <source>
        <strain evidence="12">IPU010</strain>
    </source>
</reference>
<comment type="function">
    <text evidence="7">Component of the EKC/KEOPS complex that is required for the formation of a threonylcarbamoyl group on adenosine at position 37 (t(6)A37) in tRNAs that read codons beginning with adenine. The complex is probably involved in the transfer of the threonylcarbamoyl moiety of threonylcarbamoyl-AMP (TC-AMP) to the N6 group of A37. CGI121 acts as an allosteric effector that regulates the t(6)A activity of the complex. The EKC/KEOPS complex also promotes both telomere uncapping and telomere elongation. The complex is required for efficient recruitment of transcriptional coactivators. CGI121 is not required for tRNA modification.</text>
</comment>
<dbReference type="InterPro" id="IPR036504">
    <property type="entry name" value="CGI121/TPRKB_sf"/>
</dbReference>
<reference evidence="9" key="1">
    <citation type="journal article" date="2016" name="Genome Announc.">
        <title>Genome Sequence of Ustilaginoidea virens IPU010, a Rice Pathogenic Fungus Causing False Smut.</title>
        <authorList>
            <person name="Kumagai T."/>
            <person name="Ishii T."/>
            <person name="Terai G."/>
            <person name="Umemura M."/>
            <person name="Machida M."/>
            <person name="Asai K."/>
        </authorList>
    </citation>
    <scope>NUCLEOTIDE SEQUENCE [LARGE SCALE GENOMIC DNA]</scope>
    <source>
        <strain evidence="9">IPU010</strain>
    </source>
</reference>
<evidence type="ECO:0000256" key="1">
    <source>
        <dbReference type="ARBA" id="ARBA00004123"/>
    </source>
</evidence>
<comment type="subcellular location">
    <subcellularLocation>
        <location evidence="1">Nucleus</location>
    </subcellularLocation>
</comment>
<dbReference type="AlphaFoldDB" id="A0A063BT51"/>
<evidence type="ECO:0000256" key="7">
    <source>
        <dbReference type="ARBA" id="ARBA00025043"/>
    </source>
</evidence>
<organism evidence="9 12">
    <name type="scientific">Ustilaginoidea virens</name>
    <name type="common">Rice false smut fungus</name>
    <name type="synonym">Villosiclava virens</name>
    <dbReference type="NCBI Taxonomy" id="1159556"/>
    <lineage>
        <taxon>Eukaryota</taxon>
        <taxon>Fungi</taxon>
        <taxon>Dikarya</taxon>
        <taxon>Ascomycota</taxon>
        <taxon>Pezizomycotina</taxon>
        <taxon>Sordariomycetes</taxon>
        <taxon>Hypocreomycetidae</taxon>
        <taxon>Hypocreales</taxon>
        <taxon>Clavicipitaceae</taxon>
        <taxon>Ustilaginoidea</taxon>
    </lineage>
</organism>
<gene>
    <name evidence="10" type="ORF">UV8b_01741</name>
    <name evidence="9" type="ORF">UVI_02017480</name>
</gene>
<dbReference type="OrthoDB" id="329139at2759"/>
<sequence>MSLEVVPIEHIPSSYTVYLALFRDVQNAAFLHQQLLDRNAEFEYAFVDASVVISRRQLLSAVFKAVTTAVNDSLKTPNVHSEIVISLNPSNNIADSYRRFGITPSTKNLLVVKVTNSLESLTTPSRDSIRSHMTANIDGVSVPATDSNINATTDLAKVQKYYKLNSISWLEATKDEKTKRSELDTLVISSIALRGL</sequence>
<dbReference type="GO" id="GO:0005634">
    <property type="term" value="C:nucleus"/>
    <property type="evidence" value="ECO:0007669"/>
    <property type="project" value="UniProtKB-SubCell"/>
</dbReference>
<evidence type="ECO:0000256" key="2">
    <source>
        <dbReference type="ARBA" id="ARBA00005546"/>
    </source>
</evidence>
<dbReference type="InterPro" id="IPR013926">
    <property type="entry name" value="CGI121/TPRKB"/>
</dbReference>
<dbReference type="Pfam" id="PF08617">
    <property type="entry name" value="CGI-121"/>
    <property type="match status" value="1"/>
</dbReference>
<accession>A0A063BT51</accession>
<dbReference type="SUPFAM" id="SSF143870">
    <property type="entry name" value="PF0523-like"/>
    <property type="match status" value="1"/>
</dbReference>
<dbReference type="KEGG" id="uvi:66062519"/>
<evidence type="ECO:0000313" key="10">
    <source>
        <dbReference type="EMBL" id="QUC17500.1"/>
    </source>
</evidence>
<dbReference type="GO" id="GO:0002949">
    <property type="term" value="P:tRNA threonylcarbamoyladenosine modification"/>
    <property type="evidence" value="ECO:0007669"/>
    <property type="project" value="TreeGrafter"/>
</dbReference>
<dbReference type="EMBL" id="BBTG02000007">
    <property type="protein sequence ID" value="GAO13640.1"/>
    <property type="molecule type" value="Genomic_DNA"/>
</dbReference>
<evidence type="ECO:0000256" key="5">
    <source>
        <dbReference type="ARBA" id="ARBA00022694"/>
    </source>
</evidence>
<evidence type="ECO:0000313" key="12">
    <source>
        <dbReference type="Proteomes" id="UP000054053"/>
    </source>
</evidence>
<keyword evidence="5" id="KW-0819">tRNA processing</keyword>
<dbReference type="HOGENOM" id="CLU_065847_1_0_1"/>
<dbReference type="RefSeq" id="XP_042995173.1">
    <property type="nucleotide sequence ID" value="XM_043139239.1"/>
</dbReference>
<dbReference type="Gene3D" id="3.30.2380.10">
    <property type="entry name" value="CGI121/TPRKB"/>
    <property type="match status" value="1"/>
</dbReference>
<evidence type="ECO:0000313" key="9">
    <source>
        <dbReference type="EMBL" id="GAO13640.1"/>
    </source>
</evidence>
<dbReference type="Proteomes" id="UP000027002">
    <property type="component" value="Chromosome 1"/>
</dbReference>
<dbReference type="PANTHER" id="PTHR15840:SF10">
    <property type="entry name" value="EKC_KEOPS COMPLEX SUBUNIT TPRKB"/>
    <property type="match status" value="1"/>
</dbReference>
<dbReference type="Proteomes" id="UP000054053">
    <property type="component" value="Unassembled WGS sequence"/>
</dbReference>
<evidence type="ECO:0000256" key="3">
    <source>
        <dbReference type="ARBA" id="ARBA00015316"/>
    </source>
</evidence>
<dbReference type="GO" id="GO:0000408">
    <property type="term" value="C:EKC/KEOPS complex"/>
    <property type="evidence" value="ECO:0007669"/>
    <property type="project" value="TreeGrafter"/>
</dbReference>
<dbReference type="PANTHER" id="PTHR15840">
    <property type="entry name" value="CGI-121 FAMILY MEMBER"/>
    <property type="match status" value="1"/>
</dbReference>
<dbReference type="GO" id="GO:0005829">
    <property type="term" value="C:cytosol"/>
    <property type="evidence" value="ECO:0007669"/>
    <property type="project" value="TreeGrafter"/>
</dbReference>
<evidence type="ECO:0000256" key="8">
    <source>
        <dbReference type="RuleBase" id="RU004398"/>
    </source>
</evidence>
<dbReference type="STRING" id="1159556.A0A063BT51"/>